<gene>
    <name evidence="2" type="ORF">GCM10023352_10420</name>
</gene>
<dbReference type="EMBL" id="BAABKP010000001">
    <property type="protein sequence ID" value="GAA4793592.1"/>
    <property type="molecule type" value="Genomic_DNA"/>
</dbReference>
<feature type="transmembrane region" description="Helical" evidence="1">
    <location>
        <begin position="14"/>
        <end position="33"/>
    </location>
</feature>
<organism evidence="2 3">
    <name type="scientific">Rothia endophytica</name>
    <dbReference type="NCBI Taxonomy" id="1324766"/>
    <lineage>
        <taxon>Bacteria</taxon>
        <taxon>Bacillati</taxon>
        <taxon>Actinomycetota</taxon>
        <taxon>Actinomycetes</taxon>
        <taxon>Micrococcales</taxon>
        <taxon>Micrococcaceae</taxon>
        <taxon>Rothia</taxon>
    </lineage>
</organism>
<keyword evidence="1" id="KW-1133">Transmembrane helix</keyword>
<feature type="transmembrane region" description="Helical" evidence="1">
    <location>
        <begin position="99"/>
        <end position="123"/>
    </location>
</feature>
<protein>
    <submittedName>
        <fullName evidence="2">DUF3054 domain-containing protein</fullName>
    </submittedName>
</protein>
<feature type="transmembrane region" description="Helical" evidence="1">
    <location>
        <begin position="75"/>
        <end position="93"/>
    </location>
</feature>
<sequence length="128" mass="14093">MPLSSSTKQLPNQFLRLCIDVALILIFIAIGLMSHGEDLSDILRASAPFLASALSAHILIWVINTRRNLPLMAEAIIVWSITLVVGMALRISFGDTAATAFVIVSTLTLFVFLVGWRLIIIFVGRSRR</sequence>
<dbReference type="Pfam" id="PF11255">
    <property type="entry name" value="DUF3054"/>
    <property type="match status" value="1"/>
</dbReference>
<evidence type="ECO:0000313" key="3">
    <source>
        <dbReference type="Proteomes" id="UP001500187"/>
    </source>
</evidence>
<keyword evidence="1" id="KW-0812">Transmembrane</keyword>
<name>A0ABP9BCB4_9MICC</name>
<dbReference type="RefSeq" id="WP_345445324.1">
    <property type="nucleotide sequence ID" value="NZ_BAABKP010000001.1"/>
</dbReference>
<keyword evidence="1" id="KW-0472">Membrane</keyword>
<comment type="caution">
    <text evidence="2">The sequence shown here is derived from an EMBL/GenBank/DDBJ whole genome shotgun (WGS) entry which is preliminary data.</text>
</comment>
<proteinExistence type="predicted"/>
<keyword evidence="3" id="KW-1185">Reference proteome</keyword>
<feature type="transmembrane region" description="Helical" evidence="1">
    <location>
        <begin position="45"/>
        <end position="63"/>
    </location>
</feature>
<dbReference type="InterPro" id="IPR021414">
    <property type="entry name" value="DUF3054"/>
</dbReference>
<reference evidence="3" key="1">
    <citation type="journal article" date="2019" name="Int. J. Syst. Evol. Microbiol.">
        <title>The Global Catalogue of Microorganisms (GCM) 10K type strain sequencing project: providing services to taxonomists for standard genome sequencing and annotation.</title>
        <authorList>
            <consortium name="The Broad Institute Genomics Platform"/>
            <consortium name="The Broad Institute Genome Sequencing Center for Infectious Disease"/>
            <person name="Wu L."/>
            <person name="Ma J."/>
        </authorList>
    </citation>
    <scope>NUCLEOTIDE SEQUENCE [LARGE SCALE GENOMIC DNA]</scope>
    <source>
        <strain evidence="3">JCM 18541</strain>
    </source>
</reference>
<evidence type="ECO:0000256" key="1">
    <source>
        <dbReference type="SAM" id="Phobius"/>
    </source>
</evidence>
<evidence type="ECO:0000313" key="2">
    <source>
        <dbReference type="EMBL" id="GAA4793592.1"/>
    </source>
</evidence>
<dbReference type="Proteomes" id="UP001500187">
    <property type="component" value="Unassembled WGS sequence"/>
</dbReference>
<accession>A0ABP9BCB4</accession>